<evidence type="ECO:0000259" key="2">
    <source>
        <dbReference type="PROSITE" id="PS50006"/>
    </source>
</evidence>
<reference evidence="3 4" key="1">
    <citation type="submission" date="2024-02" db="EMBL/GenBank/DDBJ databases">
        <title>Draft genome sequence of Collimonas sp. strain H4R21, an effective mineral-weathering bacterial strain isolated from the beech rhizosphere.</title>
        <authorList>
            <person name="Morin E."/>
            <person name="Uroz S."/>
            <person name="Leveau J.H.J."/>
            <person name="Kumar R."/>
            <person name="Rey M.W."/>
            <person name="Pham J."/>
        </authorList>
    </citation>
    <scope>NUCLEOTIDE SEQUENCE [LARGE SCALE GENOMIC DNA]</scope>
    <source>
        <strain evidence="3 4">H4R21</strain>
    </source>
</reference>
<keyword evidence="1" id="KW-0812">Transmembrane</keyword>
<evidence type="ECO:0000313" key="4">
    <source>
        <dbReference type="Proteomes" id="UP001495910"/>
    </source>
</evidence>
<dbReference type="InterPro" id="IPR032030">
    <property type="entry name" value="YscD_cytoplasmic_dom"/>
</dbReference>
<dbReference type="RefSeq" id="WP_342830380.1">
    <property type="nucleotide sequence ID" value="NZ_JBANDC010000012.1"/>
</dbReference>
<feature type="domain" description="FHA" evidence="2">
    <location>
        <begin position="33"/>
        <end position="94"/>
    </location>
</feature>
<dbReference type="CDD" id="cd00060">
    <property type="entry name" value="FHA"/>
    <property type="match status" value="1"/>
</dbReference>
<dbReference type="PROSITE" id="PS50006">
    <property type="entry name" value="FHA_DOMAIN"/>
    <property type="match status" value="1"/>
</dbReference>
<keyword evidence="1" id="KW-1133">Transmembrane helix</keyword>
<accession>A0ABU9PYM7</accession>
<proteinExistence type="predicted"/>
<dbReference type="InterPro" id="IPR000253">
    <property type="entry name" value="FHA_dom"/>
</dbReference>
<organism evidence="3 4">
    <name type="scientific">Collimonas rhizosphaerae</name>
    <dbReference type="NCBI Taxonomy" id="3126357"/>
    <lineage>
        <taxon>Bacteria</taxon>
        <taxon>Pseudomonadati</taxon>
        <taxon>Pseudomonadota</taxon>
        <taxon>Betaproteobacteria</taxon>
        <taxon>Burkholderiales</taxon>
        <taxon>Oxalobacteraceae</taxon>
        <taxon>Collimonas</taxon>
    </lineage>
</organism>
<dbReference type="InterPro" id="IPR008984">
    <property type="entry name" value="SMAD_FHA_dom_sf"/>
</dbReference>
<comment type="caution">
    <text evidence="3">The sequence shown here is derived from an EMBL/GenBank/DDBJ whole genome shotgun (WGS) entry which is preliminary data.</text>
</comment>
<dbReference type="Proteomes" id="UP001495910">
    <property type="component" value="Unassembled WGS sequence"/>
</dbReference>
<dbReference type="Pfam" id="PF16697">
    <property type="entry name" value="Yop-YscD_cpl"/>
    <property type="match status" value="1"/>
</dbReference>
<dbReference type="SUPFAM" id="SSF49879">
    <property type="entry name" value="SMAD/FHA domain"/>
    <property type="match status" value="1"/>
</dbReference>
<feature type="transmembrane region" description="Helical" evidence="1">
    <location>
        <begin position="145"/>
        <end position="166"/>
    </location>
</feature>
<name>A0ABU9PYM7_9BURK</name>
<keyword evidence="4" id="KW-1185">Reference proteome</keyword>
<protein>
    <submittedName>
        <fullName evidence="3">FHA domain-containing protein</fullName>
    </submittedName>
</protein>
<sequence>MKGRQSTTTGIEAAVLSGLHAGACIQLGVRSHTVIGRDMACDLMLRDTSVAERHLMLVFQESKICAVELDAAVDIDGIRLQQGQTVALRNGARIQLGGVLLGVGTTGTDWTQHEAFQALSAVGRARRYIQRWLAHSARRRQSVRASIVVLAGICLLTSILLPVYQWSQQRRLQVFSPGTMVRQLTERLEPLQLSDINITLDQASGTPVLSGYVQSDEDLRRVEAVILTTSIRPFMRIFSSERIRSEAQQYLIRQLPDASVRLSAKDTLHVAYAGSLRAQFKDWLQGEMQRDIPGLRRLLFDGPTASAFAELAPAPFSIMASGPQGYLVDADGARFFPGAELDKGVHLRWVGEKTVSVERKESSAH</sequence>
<keyword evidence="1" id="KW-0472">Membrane</keyword>
<dbReference type="Gene3D" id="2.60.200.20">
    <property type="match status" value="1"/>
</dbReference>
<evidence type="ECO:0000313" key="3">
    <source>
        <dbReference type="EMBL" id="MEM4989104.1"/>
    </source>
</evidence>
<gene>
    <name evidence="3" type="ORF">V8G57_17065</name>
</gene>
<evidence type="ECO:0000256" key="1">
    <source>
        <dbReference type="SAM" id="Phobius"/>
    </source>
</evidence>
<dbReference type="EMBL" id="JBANDC010000012">
    <property type="protein sequence ID" value="MEM4989104.1"/>
    <property type="molecule type" value="Genomic_DNA"/>
</dbReference>